<reference evidence="3" key="1">
    <citation type="journal article" date="2019" name="Int. J. Syst. Evol. Microbiol.">
        <title>The Global Catalogue of Microorganisms (GCM) 10K type strain sequencing project: providing services to taxonomists for standard genome sequencing and annotation.</title>
        <authorList>
            <consortium name="The Broad Institute Genomics Platform"/>
            <consortium name="The Broad Institute Genome Sequencing Center for Infectious Disease"/>
            <person name="Wu L."/>
            <person name="Ma J."/>
        </authorList>
    </citation>
    <scope>NUCLEOTIDE SEQUENCE [LARGE SCALE GENOMIC DNA]</scope>
    <source>
        <strain evidence="3">CCUG 60898</strain>
    </source>
</reference>
<dbReference type="Proteomes" id="UP001597100">
    <property type="component" value="Unassembled WGS sequence"/>
</dbReference>
<sequence>MKRTKVILLILLTFLMVGCQESADSISFYSEKADTLKMEFLERALLDKTEPRILSSKNVLISNLIISPPLDYYIWVDDESKEVNRIEYLSYYLEEKDTSFLRKQIKEETGYLTQLSNHGFNILDAKKLWQEGISVDSIKKIAEQKSGQQRLFGESKYIMIGKPIFSKDLRKLYLVTAGHNYGKEYIFTITNDSIERYDLGQWIE</sequence>
<organism evidence="2 3">
    <name type="scientific">Salinimicrobium gaetbulicola</name>
    <dbReference type="NCBI Taxonomy" id="999702"/>
    <lineage>
        <taxon>Bacteria</taxon>
        <taxon>Pseudomonadati</taxon>
        <taxon>Bacteroidota</taxon>
        <taxon>Flavobacteriia</taxon>
        <taxon>Flavobacteriales</taxon>
        <taxon>Flavobacteriaceae</taxon>
        <taxon>Salinimicrobium</taxon>
    </lineage>
</organism>
<evidence type="ECO:0000313" key="2">
    <source>
        <dbReference type="EMBL" id="MFD0975407.1"/>
    </source>
</evidence>
<gene>
    <name evidence="2" type="ORF">ACFQ1G_01265</name>
</gene>
<dbReference type="PROSITE" id="PS51257">
    <property type="entry name" value="PROKAR_LIPOPROTEIN"/>
    <property type="match status" value="1"/>
</dbReference>
<evidence type="ECO:0000256" key="1">
    <source>
        <dbReference type="SAM" id="SignalP"/>
    </source>
</evidence>
<evidence type="ECO:0000313" key="3">
    <source>
        <dbReference type="Proteomes" id="UP001597100"/>
    </source>
</evidence>
<dbReference type="EMBL" id="JBHTJP010000015">
    <property type="protein sequence ID" value="MFD0975407.1"/>
    <property type="molecule type" value="Genomic_DNA"/>
</dbReference>
<protein>
    <submittedName>
        <fullName evidence="2">Uncharacterized protein</fullName>
    </submittedName>
</protein>
<feature type="chain" id="PRO_5046951249" evidence="1">
    <location>
        <begin position="24"/>
        <end position="204"/>
    </location>
</feature>
<dbReference type="RefSeq" id="WP_380736425.1">
    <property type="nucleotide sequence ID" value="NZ_JBHTJP010000015.1"/>
</dbReference>
<accession>A0ABW3ICS5</accession>
<keyword evidence="3" id="KW-1185">Reference proteome</keyword>
<proteinExistence type="predicted"/>
<keyword evidence="1" id="KW-0732">Signal</keyword>
<comment type="caution">
    <text evidence="2">The sequence shown here is derived from an EMBL/GenBank/DDBJ whole genome shotgun (WGS) entry which is preliminary data.</text>
</comment>
<name>A0ABW3ICS5_9FLAO</name>
<feature type="signal peptide" evidence="1">
    <location>
        <begin position="1"/>
        <end position="23"/>
    </location>
</feature>